<protein>
    <recommendedName>
        <fullName evidence="5">Crinkler effector protein N-terminal domain-containing protein</fullName>
    </recommendedName>
</protein>
<dbReference type="OrthoDB" id="3250441at2759"/>
<feature type="domain" description="Crinkler effector protein N-terminal" evidence="5">
    <location>
        <begin position="4"/>
        <end position="101"/>
    </location>
</feature>
<accession>A0A5C3K968</accession>
<dbReference type="GO" id="GO:0043657">
    <property type="term" value="C:host cell"/>
    <property type="evidence" value="ECO:0007669"/>
    <property type="project" value="UniProtKB-SubCell"/>
</dbReference>
<evidence type="ECO:0000256" key="4">
    <source>
        <dbReference type="SAM" id="MobiDB-lite"/>
    </source>
</evidence>
<evidence type="ECO:0000313" key="7">
    <source>
        <dbReference type="Proteomes" id="UP000307440"/>
    </source>
</evidence>
<dbReference type="InterPro" id="IPR045379">
    <property type="entry name" value="Crinkler_N"/>
</dbReference>
<proteinExistence type="predicted"/>
<sequence length="701" mass="77245">MSSITLHCLVSGDGADKVFPADIPSNKTVGALKDLIKEKVPLYTGIAAKDIQLFKVSLPIANAEQARDPGKIEDAQELSSPIDEISDVFQALEKGHIHVIAVIPLGFASVFNLNCVVSGDGADKIFTVKIASNDNVSILKASIREQNLDRFANTAVSAIQLFKVSLPVDANLDGKLAALEIEQQEKLSPPITKISEFFRDSTGDQPTLHVVVGEPATLDLKRRREEEEEPPELRKRAKAERDAAEAPPPSSLAKSAAAFLSEQGKRPIYNGRPITLEGPPIVIYERAFAAIKEQLDDIASMSVEENTVPTVTELVSLAAEIYTTEGDRLAKTLPILERLLEVKLQPLVNAVDQAGCKIAESDAMATCQLSNSLDSAIYLHGEWKLELGIGGEGSIQCPLTLRKQLCTPKYKTVRDASKCPCILITMAGPYISFAGFIFSDIYVIQPFTDYIALAGTPSGTRARIRHISKYFSIFKKGLLMLRSGYKRMDIVGSNSGISVARLLPHPSYKDDSRPPESLEFLRQYATVYGRPCYHLYEAKYGDKHALVKFCETYSVDAHRLLADNGLAPELYYSSELRGGITIVVMANICSATTAYRTFKGRRLPTAVMTKVRKAIEILHQNDIVYGDLRRPNVLVEEVQGDSSMPWRVWLCDFDWAGKAGEGRYSPRLNTGEIHWANGVEPNGIMEKVHDLEMLEILTNTF</sequence>
<evidence type="ECO:0000256" key="1">
    <source>
        <dbReference type="ARBA" id="ARBA00004340"/>
    </source>
</evidence>
<gene>
    <name evidence="6" type="ORF">FA15DRAFT_676673</name>
</gene>
<evidence type="ECO:0000256" key="3">
    <source>
        <dbReference type="ARBA" id="ARBA00022525"/>
    </source>
</evidence>
<comment type="subcellular location">
    <subcellularLocation>
        <location evidence="1">Host cell</location>
    </subcellularLocation>
    <subcellularLocation>
        <location evidence="2">Secreted</location>
    </subcellularLocation>
</comment>
<feature type="domain" description="Crinkler effector protein N-terminal" evidence="5">
    <location>
        <begin position="112"/>
        <end position="212"/>
    </location>
</feature>
<dbReference type="Gene3D" id="1.10.510.10">
    <property type="entry name" value="Transferase(Phosphotransferase) domain 1"/>
    <property type="match status" value="1"/>
</dbReference>
<evidence type="ECO:0000313" key="6">
    <source>
        <dbReference type="EMBL" id="TFK16458.1"/>
    </source>
</evidence>
<dbReference type="Pfam" id="PF20147">
    <property type="entry name" value="Crinkler"/>
    <property type="match status" value="2"/>
</dbReference>
<keyword evidence="3" id="KW-0964">Secreted</keyword>
<keyword evidence="7" id="KW-1185">Reference proteome</keyword>
<evidence type="ECO:0000256" key="2">
    <source>
        <dbReference type="ARBA" id="ARBA00004613"/>
    </source>
</evidence>
<dbReference type="EMBL" id="ML210796">
    <property type="protein sequence ID" value="TFK16458.1"/>
    <property type="molecule type" value="Genomic_DNA"/>
</dbReference>
<name>A0A5C3K968_COPMA</name>
<organism evidence="6 7">
    <name type="scientific">Coprinopsis marcescibilis</name>
    <name type="common">Agaric fungus</name>
    <name type="synonym">Psathyrella marcescibilis</name>
    <dbReference type="NCBI Taxonomy" id="230819"/>
    <lineage>
        <taxon>Eukaryota</taxon>
        <taxon>Fungi</taxon>
        <taxon>Dikarya</taxon>
        <taxon>Basidiomycota</taxon>
        <taxon>Agaricomycotina</taxon>
        <taxon>Agaricomycetes</taxon>
        <taxon>Agaricomycetidae</taxon>
        <taxon>Agaricales</taxon>
        <taxon>Agaricineae</taxon>
        <taxon>Psathyrellaceae</taxon>
        <taxon>Coprinopsis</taxon>
    </lineage>
</organism>
<feature type="compositionally biased region" description="Basic and acidic residues" evidence="4">
    <location>
        <begin position="221"/>
        <end position="244"/>
    </location>
</feature>
<dbReference type="SUPFAM" id="SSF56112">
    <property type="entry name" value="Protein kinase-like (PK-like)"/>
    <property type="match status" value="1"/>
</dbReference>
<dbReference type="GO" id="GO:0005576">
    <property type="term" value="C:extracellular region"/>
    <property type="evidence" value="ECO:0007669"/>
    <property type="project" value="UniProtKB-SubCell"/>
</dbReference>
<feature type="region of interest" description="Disordered" evidence="4">
    <location>
        <begin position="221"/>
        <end position="253"/>
    </location>
</feature>
<dbReference type="InterPro" id="IPR011009">
    <property type="entry name" value="Kinase-like_dom_sf"/>
</dbReference>
<dbReference type="Proteomes" id="UP000307440">
    <property type="component" value="Unassembled WGS sequence"/>
</dbReference>
<evidence type="ECO:0000259" key="5">
    <source>
        <dbReference type="Pfam" id="PF20147"/>
    </source>
</evidence>
<reference evidence="6 7" key="1">
    <citation type="journal article" date="2019" name="Nat. Ecol. Evol.">
        <title>Megaphylogeny resolves global patterns of mushroom evolution.</title>
        <authorList>
            <person name="Varga T."/>
            <person name="Krizsan K."/>
            <person name="Foldi C."/>
            <person name="Dima B."/>
            <person name="Sanchez-Garcia M."/>
            <person name="Sanchez-Ramirez S."/>
            <person name="Szollosi G.J."/>
            <person name="Szarkandi J.G."/>
            <person name="Papp V."/>
            <person name="Albert L."/>
            <person name="Andreopoulos W."/>
            <person name="Angelini C."/>
            <person name="Antonin V."/>
            <person name="Barry K.W."/>
            <person name="Bougher N.L."/>
            <person name="Buchanan P."/>
            <person name="Buyck B."/>
            <person name="Bense V."/>
            <person name="Catcheside P."/>
            <person name="Chovatia M."/>
            <person name="Cooper J."/>
            <person name="Damon W."/>
            <person name="Desjardin D."/>
            <person name="Finy P."/>
            <person name="Geml J."/>
            <person name="Haridas S."/>
            <person name="Hughes K."/>
            <person name="Justo A."/>
            <person name="Karasinski D."/>
            <person name="Kautmanova I."/>
            <person name="Kiss B."/>
            <person name="Kocsube S."/>
            <person name="Kotiranta H."/>
            <person name="LaButti K.M."/>
            <person name="Lechner B.E."/>
            <person name="Liimatainen K."/>
            <person name="Lipzen A."/>
            <person name="Lukacs Z."/>
            <person name="Mihaltcheva S."/>
            <person name="Morgado L.N."/>
            <person name="Niskanen T."/>
            <person name="Noordeloos M.E."/>
            <person name="Ohm R.A."/>
            <person name="Ortiz-Santana B."/>
            <person name="Ovrebo C."/>
            <person name="Racz N."/>
            <person name="Riley R."/>
            <person name="Savchenko A."/>
            <person name="Shiryaev A."/>
            <person name="Soop K."/>
            <person name="Spirin V."/>
            <person name="Szebenyi C."/>
            <person name="Tomsovsky M."/>
            <person name="Tulloss R.E."/>
            <person name="Uehling J."/>
            <person name="Grigoriev I.V."/>
            <person name="Vagvolgyi C."/>
            <person name="Papp T."/>
            <person name="Martin F.M."/>
            <person name="Miettinen O."/>
            <person name="Hibbett D.S."/>
            <person name="Nagy L.G."/>
        </authorList>
    </citation>
    <scope>NUCLEOTIDE SEQUENCE [LARGE SCALE GENOMIC DNA]</scope>
    <source>
        <strain evidence="6 7">CBS 121175</strain>
    </source>
</reference>
<dbReference type="AlphaFoldDB" id="A0A5C3K968"/>